<dbReference type="GO" id="GO:0005634">
    <property type="term" value="C:nucleus"/>
    <property type="evidence" value="ECO:0007669"/>
    <property type="project" value="TreeGrafter"/>
</dbReference>
<dbReference type="InterPro" id="IPR016024">
    <property type="entry name" value="ARM-type_fold"/>
</dbReference>
<protein>
    <recommendedName>
        <fullName evidence="5">EF-hand domain-containing protein</fullName>
    </recommendedName>
</protein>
<dbReference type="Proteomes" id="UP000290189">
    <property type="component" value="Unassembled WGS sequence"/>
</dbReference>
<evidence type="ECO:0000256" key="2">
    <source>
        <dbReference type="SAM" id="MobiDB-lite"/>
    </source>
</evidence>
<feature type="compositionally biased region" description="Acidic residues" evidence="2">
    <location>
        <begin position="982"/>
        <end position="991"/>
    </location>
</feature>
<reference evidence="3 4" key="1">
    <citation type="submission" date="2018-03" db="EMBL/GenBank/DDBJ databases">
        <authorList>
            <person name="Fogelqvist J."/>
        </authorList>
    </citation>
    <scope>NUCLEOTIDE SEQUENCE [LARGE SCALE GENOMIC DNA]</scope>
</reference>
<geneLocation type="mitochondrion" evidence="3"/>
<dbReference type="GO" id="GO:0000723">
    <property type="term" value="P:telomere maintenance"/>
    <property type="evidence" value="ECO:0007669"/>
    <property type="project" value="TreeGrafter"/>
</dbReference>
<accession>A0A3P3YCM7</accession>
<feature type="coiled-coil region" evidence="1">
    <location>
        <begin position="1211"/>
        <end position="1238"/>
    </location>
</feature>
<dbReference type="InterPro" id="IPR011992">
    <property type="entry name" value="EF-hand-dom_pair"/>
</dbReference>
<dbReference type="EMBL" id="OVEO01000008">
    <property type="protein sequence ID" value="SPQ97889.1"/>
    <property type="molecule type" value="Genomic_DNA"/>
</dbReference>
<dbReference type="PANTHER" id="PTHR22928">
    <property type="entry name" value="TELOMERE-ASSOCIATED PROTEIN RIF1"/>
    <property type="match status" value="1"/>
</dbReference>
<feature type="compositionally biased region" description="Acidic residues" evidence="2">
    <location>
        <begin position="936"/>
        <end position="945"/>
    </location>
</feature>
<dbReference type="Gene3D" id="1.10.238.10">
    <property type="entry name" value="EF-hand"/>
    <property type="match status" value="1"/>
</dbReference>
<evidence type="ECO:0000256" key="1">
    <source>
        <dbReference type="SAM" id="Coils"/>
    </source>
</evidence>
<gene>
    <name evidence="3" type="ORF">PLBR_LOCUS5104</name>
</gene>
<feature type="region of interest" description="Disordered" evidence="2">
    <location>
        <begin position="783"/>
        <end position="811"/>
    </location>
</feature>
<evidence type="ECO:0000313" key="4">
    <source>
        <dbReference type="Proteomes" id="UP000290189"/>
    </source>
</evidence>
<feature type="compositionally biased region" description="Polar residues" evidence="2">
    <location>
        <begin position="798"/>
        <end position="809"/>
    </location>
</feature>
<dbReference type="SUPFAM" id="SSF47473">
    <property type="entry name" value="EF-hand"/>
    <property type="match status" value="1"/>
</dbReference>
<name>A0A3P3YCM7_PLABS</name>
<feature type="region of interest" description="Disordered" evidence="2">
    <location>
        <begin position="929"/>
        <end position="992"/>
    </location>
</feature>
<keyword evidence="3" id="KW-0496">Mitochondrion</keyword>
<keyword evidence="1" id="KW-0175">Coiled coil</keyword>
<proteinExistence type="predicted"/>
<organism evidence="3 4">
    <name type="scientific">Plasmodiophora brassicae</name>
    <name type="common">Clubroot disease agent</name>
    <dbReference type="NCBI Taxonomy" id="37360"/>
    <lineage>
        <taxon>Eukaryota</taxon>
        <taxon>Sar</taxon>
        <taxon>Rhizaria</taxon>
        <taxon>Endomyxa</taxon>
        <taxon>Phytomyxea</taxon>
        <taxon>Plasmodiophorida</taxon>
        <taxon>Plasmodiophoridae</taxon>
        <taxon>Plasmodiophora</taxon>
    </lineage>
</organism>
<sequence length="1809" mass="200784">MDFAAALRDLGRLVDRDDRCDLYEAVFEHMRAGHDLCGQEGETEVAGLCRQAIDRIRLDLRQTAHSTAASHAVRFLSFVLSTEVLANGLPDRTVKHLFQDVVFVLAESDLVTCAQAIVVIAHEIVSITRPHLVASACCAVLPAIVDAITVRWPASDPLTLEASNAFAHLAEVIPDALHAQRSVWAIPLLKLAFDADNKSAIASNALAALQCIRPTTDRIMFQKTIEMLLDDNRRRLVVSVVRLWAVIVKLLSFRVFRSKQLWNEIVGVWKNCLRLSETSATIACLDSWQILFHIVLLRPRDLLIPPIVKMLLQPICYILQPFPEGRSAPHVAVCLKAVELWCQLLQHLRGALNVGETISAIYCPVIRLMCKSNHPAIAVQAFNVLASIMSQSCELPESQISDSQVFSQIGYDLEKSSWISEGYSFVLKLFKAVLRRTVTDSEAEAFGRAWCAYLSAVSQRCPERASDSVRSIVVAALRWPHCDSLRGLIVEGVLRHIPGDLMLGDPNTSIAGFIAGSYLTAICVNDSEDRYPGLLRDWKVFLDKVSTSLGLCMFIARQSPAAVSDGSLCAHLYAARHALKIASSELRAELLTLVAELLKKGFDLLACRGQRSATRLSKEVTSCCSVLGRAIRHGDIDESEPLRSLGKQLWTDVCGDTLRPFTSPALALALTREFGPPPSPVLGGLSRSTRVSEDFQAWVRDCEEILSRGQTVACRMKAVGQESAFADHVSAMLSCSCVQPLLSIQRFWSPAGNDIGHFKALWGSRVDRSQIGLMAPRARSTLEMKRKSEISPIESGRSESGTQSSLSSRPSKEIVKPLLDAKAHPPTNSPSRAASFLVSHRSITSAKNKKEIIAILSPEMQIEQQIVHQLKEALNDSPHYRWSLRTVNGQSVSGDLKNDSRSMYSAGLTPRAPLHFLQSRIDFESPGLKKYMEEGGAGDEQDGSESMESTRSADGDRRVSTALSDTGMRSITDGIEEYRDSDGDDEDDNDHELETPLDQLMKSRNSLHDYVGGQLRELANLRRELDLNYEVVAAASQIADEHEAYRRSSSMSAASGNAYLLAILRKRSGRHPSVDPRELGAQADNIRLQRDIDVVLKDISAHLADLNSRSTRPTMVTRGADDPQRFVRNLSDLSSYFRKVLRSIATSHPGYGWVLESCWKGAMLVHECCIARQHAFLEHVNGQLQCIDLRQSSSKVDMSSAVTKLQSSFDVDVYKNSLEILQKEMHTIKKENISLRSRVKQSELLIRQRLLRHLAGEDNPVADDDDASEAPALDVDSLPQLHSRQPSTVQVPVSKHLQVRTPIVDRPSSASDSVPTVKKPVRHLYSAGMRYRPGATDGATDETLEKTFISASTIGLERMSLPSTTLRPVAVDLVLDRLPQAVHHALKTVKADLNAAEMDDAELYRLCIEIMVASAVEHGHSADDEATPIRHPLELPDFLKVFFMMRYGTKKQADVEMGRLCRALQNVYRQDVEPTPCGTLPVTSWMSKFVGIARGNLPLQAYSVVVYAFVHWHQSHDVEKTHSKALNALFDSKSTILVGGGDVDRSVPRKASTDFLSPDLLIPLEVADVILTKTHAAFGFHSSSFEMAKSHLESEAILADGSAISPGDRALLLTLHHIHQGIEARCKAKQIRVDDIESLFRRFDPRRCGRMQLLQFISCIRSLHCNVTDADIHSIIRLFDTSSKNFQEVDYKKFAKCFSPVTQFVTVHTMMSSVITMWSSETLHNETRAMRSFVTNDFKQRVYDLAEFTGILQSVDPDISARDAATYFQECLDISGTNFVTRETFLTMARSHSLFNRSVVKRCGNKYIA</sequence>
<evidence type="ECO:0000313" key="3">
    <source>
        <dbReference type="EMBL" id="SPQ97889.1"/>
    </source>
</evidence>
<dbReference type="PANTHER" id="PTHR22928:SF3">
    <property type="entry name" value="TELOMERE-ASSOCIATED PROTEIN RIF1"/>
    <property type="match status" value="1"/>
</dbReference>
<dbReference type="SUPFAM" id="SSF48371">
    <property type="entry name" value="ARM repeat"/>
    <property type="match status" value="1"/>
</dbReference>
<evidence type="ECO:0008006" key="5">
    <source>
        <dbReference type="Google" id="ProtNLM"/>
    </source>
</evidence>